<evidence type="ECO:0000259" key="1">
    <source>
        <dbReference type="Pfam" id="PF12146"/>
    </source>
</evidence>
<dbReference type="Pfam" id="PF02566">
    <property type="entry name" value="OsmC"/>
    <property type="match status" value="1"/>
</dbReference>
<evidence type="ECO:0000313" key="3">
    <source>
        <dbReference type="Proteomes" id="UP000776276"/>
    </source>
</evidence>
<protein>
    <submittedName>
        <fullName evidence="2">Bifunctional alpha/beta hydrolase/OsmC family protein</fullName>
    </submittedName>
</protein>
<dbReference type="PANTHER" id="PTHR39624:SF2">
    <property type="entry name" value="OSMC-LIKE PROTEIN"/>
    <property type="match status" value="1"/>
</dbReference>
<organism evidence="2 3">
    <name type="scientific">Sphingomonas quercus</name>
    <dbReference type="NCBI Taxonomy" id="2842451"/>
    <lineage>
        <taxon>Bacteria</taxon>
        <taxon>Pseudomonadati</taxon>
        <taxon>Pseudomonadota</taxon>
        <taxon>Alphaproteobacteria</taxon>
        <taxon>Sphingomonadales</taxon>
        <taxon>Sphingomonadaceae</taxon>
        <taxon>Sphingomonas</taxon>
    </lineage>
</organism>
<keyword evidence="3" id="KW-1185">Reference proteome</keyword>
<dbReference type="Proteomes" id="UP000776276">
    <property type="component" value="Unassembled WGS sequence"/>
</dbReference>
<dbReference type="InterPro" id="IPR022742">
    <property type="entry name" value="Hydrolase_4"/>
</dbReference>
<sequence length="420" mass="44633">MPTRSLEFTGSTLMPLSGRVEMPEGLPRAWAVFAHCLTCGKDNIAAVRIARALAAQGIGVLRFDFAGLGDSEGEFAETSFATNVADLVAAVTSMTASGMTPSLLIGHSFGGAAVLAAAGQLEQIKAVATIAAPFDVAHVLHHFAPDSLEAIARDGMAKVPLAGRTFAVGRQFLDDLRSHDQGARIAALHRPLLILHAPQDDVVGIDNATRIFMAARHPKSFISLDNADHLLSGAEDARYAAGLIAAWASRYLPPLEQTREGFDAQDVVAEETREGRYQVAIRAGGLRFLADEPVSVGGMGSGPTPYDLLSAALGACTTMTLRLYADGKGWPVNRIQTAVGHVREAGVEPADLFTRRIAVDGALDAAQRARLLEIADRCPVHRTLEKGSRVMTRLGDPPAQAERIEAHAEEMARMMEHPGG</sequence>
<comment type="caution">
    <text evidence="2">The sequence shown here is derived from an EMBL/GenBank/DDBJ whole genome shotgun (WGS) entry which is preliminary data.</text>
</comment>
<keyword evidence="2" id="KW-0378">Hydrolase</keyword>
<dbReference type="EMBL" id="JAHKRT010000007">
    <property type="protein sequence ID" value="MBU3078928.1"/>
    <property type="molecule type" value="Genomic_DNA"/>
</dbReference>
<reference evidence="2 3" key="1">
    <citation type="submission" date="2021-06" db="EMBL/GenBank/DDBJ databases">
        <title>Sphingomonas sp. XMGL2, whole genome shotgun sequencing project.</title>
        <authorList>
            <person name="Zhao G."/>
            <person name="Shen L."/>
        </authorList>
    </citation>
    <scope>NUCLEOTIDE SEQUENCE [LARGE SCALE GENOMIC DNA]</scope>
    <source>
        <strain evidence="2 3">XMGL2</strain>
    </source>
</reference>
<dbReference type="PANTHER" id="PTHR39624">
    <property type="entry name" value="PROTEIN INVOLVED IN RIMO-MEDIATED BETA-METHYLTHIOLATION OF RIBOSOMAL PROTEIN S12 YCAO"/>
    <property type="match status" value="1"/>
</dbReference>
<dbReference type="RefSeq" id="WP_216326070.1">
    <property type="nucleotide sequence ID" value="NZ_JAHKRT010000007.1"/>
</dbReference>
<dbReference type="InterPro" id="IPR003718">
    <property type="entry name" value="OsmC/Ohr_fam"/>
</dbReference>
<evidence type="ECO:0000313" key="2">
    <source>
        <dbReference type="EMBL" id="MBU3078928.1"/>
    </source>
</evidence>
<proteinExistence type="predicted"/>
<dbReference type="GO" id="GO:0016787">
    <property type="term" value="F:hydrolase activity"/>
    <property type="evidence" value="ECO:0007669"/>
    <property type="project" value="UniProtKB-KW"/>
</dbReference>
<feature type="domain" description="Serine aminopeptidase S33" evidence="1">
    <location>
        <begin position="48"/>
        <end position="144"/>
    </location>
</feature>
<accession>A0ABS6BKT9</accession>
<gene>
    <name evidence="2" type="ORF">KOF26_13760</name>
</gene>
<dbReference type="Pfam" id="PF12146">
    <property type="entry name" value="Hydrolase_4"/>
    <property type="match status" value="1"/>
</dbReference>
<name>A0ABS6BKT9_9SPHN</name>